<dbReference type="SMART" id="SM00347">
    <property type="entry name" value="HTH_MARR"/>
    <property type="match status" value="1"/>
</dbReference>
<dbReference type="OrthoDB" id="8966183at2"/>
<dbReference type="SUPFAM" id="SSF46785">
    <property type="entry name" value="Winged helix' DNA-binding domain"/>
    <property type="match status" value="1"/>
</dbReference>
<dbReference type="InterPro" id="IPR000835">
    <property type="entry name" value="HTH_MarR-typ"/>
</dbReference>
<dbReference type="AlphaFoldDB" id="A0A4R0JE31"/>
<dbReference type="GO" id="GO:0003700">
    <property type="term" value="F:DNA-binding transcription factor activity"/>
    <property type="evidence" value="ECO:0007669"/>
    <property type="project" value="InterPro"/>
</dbReference>
<sequence>MYREGSGMELLVVLEQLVQLIRPVGGLSSAASSTLSRLGRAGPQRMTELAQAQRISQPGMTQLVTRMEREGLVRRTTSTSDRRGVLVEATEAGLDLWARMRAERADVLQELIDRLDPRDRTTISAALPVLTQLVESAYDDQPTTSATPR</sequence>
<dbReference type="InterPro" id="IPR036388">
    <property type="entry name" value="WH-like_DNA-bd_sf"/>
</dbReference>
<dbReference type="PANTHER" id="PTHR39515:SF2">
    <property type="entry name" value="HTH-TYPE TRANSCRIPTIONAL REGULATOR RV0880"/>
    <property type="match status" value="1"/>
</dbReference>
<evidence type="ECO:0000313" key="3">
    <source>
        <dbReference type="Proteomes" id="UP000293342"/>
    </source>
</evidence>
<gene>
    <name evidence="2" type="ORF">E0H75_36570</name>
</gene>
<proteinExistence type="predicted"/>
<dbReference type="PROSITE" id="PS50995">
    <property type="entry name" value="HTH_MARR_2"/>
    <property type="match status" value="1"/>
</dbReference>
<feature type="domain" description="HTH marR-type" evidence="1">
    <location>
        <begin position="7"/>
        <end position="139"/>
    </location>
</feature>
<dbReference type="PANTHER" id="PTHR39515">
    <property type="entry name" value="CONSERVED PROTEIN"/>
    <property type="match status" value="1"/>
</dbReference>
<dbReference type="Gene3D" id="1.10.10.10">
    <property type="entry name" value="Winged helix-like DNA-binding domain superfamily/Winged helix DNA-binding domain"/>
    <property type="match status" value="1"/>
</dbReference>
<dbReference type="EMBL" id="SJKD01000011">
    <property type="protein sequence ID" value="TCC43814.1"/>
    <property type="molecule type" value="Genomic_DNA"/>
</dbReference>
<evidence type="ECO:0000313" key="2">
    <source>
        <dbReference type="EMBL" id="TCC43814.1"/>
    </source>
</evidence>
<dbReference type="PRINTS" id="PR00598">
    <property type="entry name" value="HTHMARR"/>
</dbReference>
<organism evidence="2 3">
    <name type="scientific">Kribbella capetownensis</name>
    <dbReference type="NCBI Taxonomy" id="1572659"/>
    <lineage>
        <taxon>Bacteria</taxon>
        <taxon>Bacillati</taxon>
        <taxon>Actinomycetota</taxon>
        <taxon>Actinomycetes</taxon>
        <taxon>Propionibacteriales</taxon>
        <taxon>Kribbellaceae</taxon>
        <taxon>Kribbella</taxon>
    </lineage>
</organism>
<comment type="caution">
    <text evidence="2">The sequence shown here is derived from an EMBL/GenBank/DDBJ whole genome shotgun (WGS) entry which is preliminary data.</text>
</comment>
<dbReference type="Pfam" id="PF01047">
    <property type="entry name" value="MarR"/>
    <property type="match status" value="1"/>
</dbReference>
<dbReference type="InterPro" id="IPR036390">
    <property type="entry name" value="WH_DNA-bd_sf"/>
</dbReference>
<keyword evidence="3" id="KW-1185">Reference proteome</keyword>
<reference evidence="2 3" key="1">
    <citation type="submission" date="2019-02" db="EMBL/GenBank/DDBJ databases">
        <title>Kribbella capetownensis sp. nov. and Kribbella speibonae sp. nov., isolated from soil.</title>
        <authorList>
            <person name="Curtis S.M."/>
            <person name="Norton I."/>
            <person name="Everest G.J."/>
            <person name="Meyers P.R."/>
        </authorList>
    </citation>
    <scope>NUCLEOTIDE SEQUENCE [LARGE SCALE GENOMIC DNA]</scope>
    <source>
        <strain evidence="2 3">YM53</strain>
    </source>
</reference>
<dbReference type="InterPro" id="IPR052526">
    <property type="entry name" value="HTH-type_Bedaq_tolerance"/>
</dbReference>
<dbReference type="Proteomes" id="UP000293342">
    <property type="component" value="Unassembled WGS sequence"/>
</dbReference>
<protein>
    <submittedName>
        <fullName evidence="2">MarR family transcriptional regulator</fullName>
    </submittedName>
</protein>
<dbReference type="RefSeq" id="WP_131518306.1">
    <property type="nucleotide sequence ID" value="NZ_SJKD01000011.1"/>
</dbReference>
<evidence type="ECO:0000259" key="1">
    <source>
        <dbReference type="PROSITE" id="PS50995"/>
    </source>
</evidence>
<accession>A0A4R0JE31</accession>
<name>A0A4R0JE31_9ACTN</name>